<feature type="binding site" evidence="2">
    <location>
        <position position="210"/>
    </location>
    <ligand>
        <name>Mg(2+)</name>
        <dbReference type="ChEBI" id="CHEBI:18420"/>
        <label>5</label>
    </ligand>
</feature>
<feature type="binding site" evidence="2">
    <location>
        <position position="56"/>
    </location>
    <ligand>
        <name>Mg(2+)</name>
        <dbReference type="ChEBI" id="CHEBI:18420"/>
        <label>4</label>
    </ligand>
</feature>
<keyword evidence="5" id="KW-1185">Reference proteome</keyword>
<feature type="binding site" evidence="2">
    <location>
        <position position="314"/>
    </location>
    <ligand>
        <name>substrate</name>
    </ligand>
</feature>
<protein>
    <recommendedName>
        <fullName evidence="2">Thiamine-monophosphate kinase</fullName>
        <shortName evidence="2">TMP kinase</shortName>
        <shortName evidence="2">Thiamine-phosphate kinase</shortName>
        <ecNumber evidence="2">2.7.4.16</ecNumber>
    </recommendedName>
</protein>
<dbReference type="GO" id="GO:0009229">
    <property type="term" value="P:thiamine diphosphate biosynthetic process"/>
    <property type="evidence" value="ECO:0007669"/>
    <property type="project" value="UniProtKB-UniRule"/>
</dbReference>
<dbReference type="AlphaFoldDB" id="A0A1D8AXN2"/>
<feature type="binding site" evidence="2">
    <location>
        <position position="259"/>
    </location>
    <ligand>
        <name>substrate</name>
    </ligand>
</feature>
<dbReference type="EMBL" id="CP016094">
    <property type="protein sequence ID" value="AOS45648.1"/>
    <property type="molecule type" value="Genomic_DNA"/>
</dbReference>
<dbReference type="SUPFAM" id="SSF55326">
    <property type="entry name" value="PurM N-terminal domain-like"/>
    <property type="match status" value="1"/>
</dbReference>
<dbReference type="STRING" id="1838286.Verru16b_02733"/>
<dbReference type="KEGG" id="obg:Verru16b_02733"/>
<feature type="binding site" evidence="2">
    <location>
        <position position="209"/>
    </location>
    <ligand>
        <name>ATP</name>
        <dbReference type="ChEBI" id="CHEBI:30616"/>
    </ligand>
</feature>
<evidence type="ECO:0000313" key="4">
    <source>
        <dbReference type="EMBL" id="AOS45648.1"/>
    </source>
</evidence>
<proteinExistence type="inferred from homology"/>
<comment type="catalytic activity">
    <reaction evidence="2">
        <text>thiamine phosphate + ATP = thiamine diphosphate + ADP</text>
        <dbReference type="Rhea" id="RHEA:15913"/>
        <dbReference type="ChEBI" id="CHEBI:30616"/>
        <dbReference type="ChEBI" id="CHEBI:37575"/>
        <dbReference type="ChEBI" id="CHEBI:58937"/>
        <dbReference type="ChEBI" id="CHEBI:456216"/>
        <dbReference type="EC" id="2.7.4.16"/>
    </reaction>
</comment>
<keyword evidence="2" id="KW-0460">Magnesium</keyword>
<accession>A0A1D8AXN2</accession>
<organism evidence="4 5">
    <name type="scientific">Lacunisphaera limnophila</name>
    <dbReference type="NCBI Taxonomy" id="1838286"/>
    <lineage>
        <taxon>Bacteria</taxon>
        <taxon>Pseudomonadati</taxon>
        <taxon>Verrucomicrobiota</taxon>
        <taxon>Opitutia</taxon>
        <taxon>Opitutales</taxon>
        <taxon>Opitutaceae</taxon>
        <taxon>Lacunisphaera</taxon>
    </lineage>
</organism>
<dbReference type="CDD" id="cd02194">
    <property type="entry name" value="ThiL"/>
    <property type="match status" value="1"/>
</dbReference>
<dbReference type="InterPro" id="IPR016188">
    <property type="entry name" value="PurM-like_N"/>
</dbReference>
<feature type="binding site" evidence="2">
    <location>
        <position position="42"/>
    </location>
    <ligand>
        <name>Mg(2+)</name>
        <dbReference type="ChEBI" id="CHEBI:18420"/>
        <label>4</label>
    </ligand>
</feature>
<feature type="binding site" evidence="2">
    <location>
        <position position="58"/>
    </location>
    <ligand>
        <name>Mg(2+)</name>
        <dbReference type="ChEBI" id="CHEBI:18420"/>
        <label>2</label>
    </ligand>
</feature>
<dbReference type="Pfam" id="PF00586">
    <property type="entry name" value="AIRS"/>
    <property type="match status" value="1"/>
</dbReference>
<evidence type="ECO:0000256" key="2">
    <source>
        <dbReference type="HAMAP-Rule" id="MF_02128"/>
    </source>
</evidence>
<comment type="miscellaneous">
    <text evidence="2">Reaction mechanism of ThiL seems to utilize a direct, inline transfer of the gamma-phosphate of ATP to TMP rather than a phosphorylated enzyme intermediate.</text>
</comment>
<feature type="binding site" evidence="2">
    <location>
        <position position="86"/>
    </location>
    <ligand>
        <name>Mg(2+)</name>
        <dbReference type="ChEBI" id="CHEBI:18420"/>
        <label>2</label>
    </ligand>
</feature>
<feature type="binding site" evidence="2">
    <location>
        <position position="57"/>
    </location>
    <ligand>
        <name>Mg(2+)</name>
        <dbReference type="ChEBI" id="CHEBI:18420"/>
        <label>1</label>
    </ligand>
</feature>
<feature type="binding site" evidence="2">
    <location>
        <begin position="133"/>
        <end position="134"/>
    </location>
    <ligand>
        <name>ATP</name>
        <dbReference type="ChEBI" id="CHEBI:30616"/>
    </ligand>
</feature>
<feature type="binding site" evidence="2">
    <location>
        <position position="207"/>
    </location>
    <ligand>
        <name>Mg(2+)</name>
        <dbReference type="ChEBI" id="CHEBI:18420"/>
        <label>3</label>
    </ligand>
</feature>
<dbReference type="Gene3D" id="3.90.650.10">
    <property type="entry name" value="PurM-like C-terminal domain"/>
    <property type="match status" value="1"/>
</dbReference>
<dbReference type="RefSeq" id="WP_069962774.1">
    <property type="nucleotide sequence ID" value="NZ_CP016094.1"/>
</dbReference>
<dbReference type="GO" id="GO:0005524">
    <property type="term" value="F:ATP binding"/>
    <property type="evidence" value="ECO:0007669"/>
    <property type="project" value="UniProtKB-UniRule"/>
</dbReference>
<name>A0A1D8AXN2_9BACT</name>
<evidence type="ECO:0000313" key="5">
    <source>
        <dbReference type="Proteomes" id="UP000095228"/>
    </source>
</evidence>
<dbReference type="Proteomes" id="UP000095228">
    <property type="component" value="Chromosome"/>
</dbReference>
<dbReference type="SUPFAM" id="SSF56042">
    <property type="entry name" value="PurM C-terminal domain-like"/>
    <property type="match status" value="1"/>
</dbReference>
<feature type="binding site" evidence="2">
    <location>
        <position position="42"/>
    </location>
    <ligand>
        <name>Mg(2+)</name>
        <dbReference type="ChEBI" id="CHEBI:18420"/>
        <label>3</label>
    </ligand>
</feature>
<reference evidence="4 5" key="1">
    <citation type="submission" date="2016-06" db="EMBL/GenBank/DDBJ databases">
        <title>Three novel species with peptidoglycan cell walls form the new genus Lacunisphaera gen. nov. in the family Opitutaceae of the verrucomicrobial subdivision 4.</title>
        <authorList>
            <person name="Rast P."/>
            <person name="Gloeckner I."/>
            <person name="Jogler M."/>
            <person name="Boedeker C."/>
            <person name="Jeske O."/>
            <person name="Wiegand S."/>
            <person name="Reinhardt R."/>
            <person name="Schumann P."/>
            <person name="Rohde M."/>
            <person name="Spring S."/>
            <person name="Gloeckner F.O."/>
            <person name="Jogler C."/>
        </authorList>
    </citation>
    <scope>NUCLEOTIDE SEQUENCE [LARGE SCALE GENOMIC DNA]</scope>
    <source>
        <strain evidence="4 5">IG16b</strain>
    </source>
</reference>
<gene>
    <name evidence="2 4" type="primary">thiL</name>
    <name evidence="4" type="ORF">Verru16b_02733</name>
</gene>
<dbReference type="OrthoDB" id="9802811at2"/>
<dbReference type="GO" id="GO:0009030">
    <property type="term" value="F:thiamine-phosphate kinase activity"/>
    <property type="evidence" value="ECO:0007669"/>
    <property type="project" value="UniProtKB-UniRule"/>
</dbReference>
<feature type="binding site" evidence="2">
    <location>
        <position position="86"/>
    </location>
    <ligand>
        <name>Mg(2+)</name>
        <dbReference type="ChEBI" id="CHEBI:18420"/>
        <label>3</label>
    </ligand>
</feature>
<feature type="binding site" evidence="2">
    <location>
        <position position="134"/>
    </location>
    <ligand>
        <name>Mg(2+)</name>
        <dbReference type="ChEBI" id="CHEBI:18420"/>
        <label>1</label>
    </ligand>
</feature>
<feature type="binding site" evidence="2">
    <location>
        <position position="160"/>
    </location>
    <ligand>
        <name>ATP</name>
        <dbReference type="ChEBI" id="CHEBI:30616"/>
    </ligand>
</feature>
<dbReference type="PANTHER" id="PTHR30270">
    <property type="entry name" value="THIAMINE-MONOPHOSPHATE KINASE"/>
    <property type="match status" value="1"/>
</dbReference>
<keyword evidence="2 4" id="KW-0418">Kinase</keyword>
<dbReference type="PATRIC" id="fig|1838286.3.peg.2748"/>
<comment type="similarity">
    <text evidence="2">Belongs to the thiamine-monophosphate kinase family.</text>
</comment>
<comment type="pathway">
    <text evidence="2">Cofactor biosynthesis; thiamine diphosphate biosynthesis; thiamine diphosphate from thiamine phosphate: step 1/1.</text>
</comment>
<feature type="binding site" evidence="2">
    <location>
        <position position="65"/>
    </location>
    <ligand>
        <name>substrate</name>
    </ligand>
</feature>
<dbReference type="Gene3D" id="3.30.1330.10">
    <property type="entry name" value="PurM-like, N-terminal domain"/>
    <property type="match status" value="1"/>
</dbReference>
<feature type="binding site" evidence="2">
    <location>
        <position position="58"/>
    </location>
    <ligand>
        <name>Mg(2+)</name>
        <dbReference type="ChEBI" id="CHEBI:18420"/>
        <label>1</label>
    </ligand>
</feature>
<feature type="binding site" evidence="2">
    <location>
        <position position="86"/>
    </location>
    <ligand>
        <name>Mg(2+)</name>
        <dbReference type="ChEBI" id="CHEBI:18420"/>
        <label>4</label>
    </ligand>
</feature>
<keyword evidence="2" id="KW-0479">Metal-binding</keyword>
<feature type="binding site" evidence="2">
    <location>
        <position position="116"/>
    </location>
    <ligand>
        <name>ATP</name>
        <dbReference type="ChEBI" id="CHEBI:30616"/>
    </ligand>
</feature>
<sequence>MSPFTTTRSRSVAALGERELIRRIRRWLGDVSPAAPFGIGDDCAVIPATRRAQLVTTDPVIHGRHFDDSVSARAVGAKLLKRNLSDIAAMGGRPVAAVVSLALAPETGTAWLRSFYLGLAATARRYHVKIVGGDITQAPRGFFGAFLTLHGEASGRLITRRGARVGDQLYVSGRLGGSRLGHHFRFVPRIAEGAWLAGRPEVVAMMDVSDGLANDLAALTPRGLTAALDATAIPISPAARRRARQTGAQPLAHALGDGEDYELLVVVRPTAATTPLARAWSRRFPALGLTRLGVFVPTGRRPAGALNLAAYRGYEHLR</sequence>
<keyword evidence="2" id="KW-0067">ATP-binding</keyword>
<dbReference type="GO" id="GO:0000287">
    <property type="term" value="F:magnesium ion binding"/>
    <property type="evidence" value="ECO:0007669"/>
    <property type="project" value="UniProtKB-UniRule"/>
</dbReference>
<evidence type="ECO:0000256" key="1">
    <source>
        <dbReference type="ARBA" id="ARBA00022977"/>
    </source>
</evidence>
<keyword evidence="2 4" id="KW-0808">Transferase</keyword>
<keyword evidence="1 2" id="KW-0784">Thiamine biosynthesis</keyword>
<keyword evidence="2" id="KW-0547">Nucleotide-binding</keyword>
<dbReference type="HAMAP" id="MF_02128">
    <property type="entry name" value="TMP_kinase"/>
    <property type="match status" value="1"/>
</dbReference>
<dbReference type="UniPathway" id="UPA00060">
    <property type="reaction ID" value="UER00142"/>
</dbReference>
<dbReference type="PIRSF" id="PIRSF005303">
    <property type="entry name" value="Thiam_monoph_kin"/>
    <property type="match status" value="1"/>
</dbReference>
<comment type="function">
    <text evidence="2">Catalyzes the ATP-dependent phosphorylation of thiamine-monophosphate (TMP) to form thiamine-pyrophosphate (TPP), the active form of vitamin B1.</text>
</comment>
<dbReference type="EC" id="2.7.4.16" evidence="2"/>
<dbReference type="InterPro" id="IPR036921">
    <property type="entry name" value="PurM-like_N_sf"/>
</dbReference>
<dbReference type="PANTHER" id="PTHR30270:SF0">
    <property type="entry name" value="THIAMINE-MONOPHOSPHATE KINASE"/>
    <property type="match status" value="1"/>
</dbReference>
<feature type="domain" description="PurM-like N-terminal" evidence="3">
    <location>
        <begin position="40"/>
        <end position="137"/>
    </location>
</feature>
<dbReference type="InterPro" id="IPR036676">
    <property type="entry name" value="PurM-like_C_sf"/>
</dbReference>
<dbReference type="InterPro" id="IPR006283">
    <property type="entry name" value="ThiL-like"/>
</dbReference>
<evidence type="ECO:0000259" key="3">
    <source>
        <dbReference type="Pfam" id="PF00586"/>
    </source>
</evidence>
<dbReference type="GO" id="GO:0009228">
    <property type="term" value="P:thiamine biosynthetic process"/>
    <property type="evidence" value="ECO:0007669"/>
    <property type="project" value="UniProtKB-KW"/>
</dbReference>